<feature type="non-terminal residue" evidence="1">
    <location>
        <position position="1"/>
    </location>
</feature>
<comment type="caution">
    <text evidence="1">The sequence shown here is derived from an EMBL/GenBank/DDBJ whole genome shotgun (WGS) entry which is preliminary data.</text>
</comment>
<proteinExistence type="predicted"/>
<protein>
    <submittedName>
        <fullName evidence="1">Uncharacterized protein</fullName>
    </submittedName>
</protein>
<evidence type="ECO:0000313" key="2">
    <source>
        <dbReference type="Proteomes" id="UP000288507"/>
    </source>
</evidence>
<name>A0A431EEJ5_CAMJU</name>
<gene>
    <name evidence="1" type="ORF">C3H57_04700</name>
</gene>
<reference evidence="1" key="1">
    <citation type="journal article" date="2019" name="Appl. Environ. Microbiol.">
        <title>Population genetics and characterization of Campylobacter jejuni isolates in western jackdaws and game birds in Finland.</title>
        <authorList>
            <person name="Kovanen S."/>
            <person name="Rossi M."/>
            <person name="Pohja-Mykra M."/>
            <person name="Nieminen T."/>
            <person name="Raunio-Saarnisto M."/>
            <person name="Sauvala M."/>
            <person name="Fredriksson-Ahomaa M."/>
            <person name="Hanninen M.L."/>
            <person name="Kivisto R."/>
        </authorList>
    </citation>
    <scope>NUCLEOTIDE SEQUENCE [LARGE SCALE GENOMIC DNA]</scope>
    <source>
        <strain evidence="1">CB313</strain>
    </source>
</reference>
<dbReference type="EMBL" id="PRBV01000005">
    <property type="protein sequence ID" value="RTJ79676.1"/>
    <property type="molecule type" value="Genomic_DNA"/>
</dbReference>
<dbReference type="Proteomes" id="UP000288507">
    <property type="component" value="Unassembled WGS sequence"/>
</dbReference>
<organism evidence="1 2">
    <name type="scientific">Campylobacter jejuni</name>
    <dbReference type="NCBI Taxonomy" id="197"/>
    <lineage>
        <taxon>Bacteria</taxon>
        <taxon>Pseudomonadati</taxon>
        <taxon>Campylobacterota</taxon>
        <taxon>Epsilonproteobacteria</taxon>
        <taxon>Campylobacterales</taxon>
        <taxon>Campylobacteraceae</taxon>
        <taxon>Campylobacter</taxon>
    </lineage>
</organism>
<dbReference type="RefSeq" id="WP_206781876.1">
    <property type="nucleotide sequence ID" value="NZ_PRBV01000005.1"/>
</dbReference>
<accession>A0A431EEJ5</accession>
<evidence type="ECO:0000313" key="1">
    <source>
        <dbReference type="EMBL" id="RTJ79676.1"/>
    </source>
</evidence>
<dbReference type="AlphaFoldDB" id="A0A431EEJ5"/>
<sequence length="151" mass="16598">TLSTLWTIYRNQILTPNGEIGVKFVGQGGFSPGFYSIDKPPLMFGKDMKLTNPVGHDTLALLSTISGDPPEYRVVYYVDDKEICTRGFSASPGPYFRGFHSDGRWSSDGSTVSGVVGIFLKRGQTLTTNLPILYYKGHLYGCSTGLFLKIN</sequence>